<evidence type="ECO:0000256" key="4">
    <source>
        <dbReference type="ARBA" id="ARBA00023125"/>
    </source>
</evidence>
<reference evidence="9" key="1">
    <citation type="journal article" date="2020" name="Mol. Plant Microbe Interact.">
        <title>Genome Sequence of the Biocontrol Agent Coniothyrium minitans strain Conio (IMI 134523).</title>
        <authorList>
            <person name="Patel D."/>
            <person name="Shittu T.A."/>
            <person name="Baroncelli R."/>
            <person name="Muthumeenakshi S."/>
            <person name="Osborne T.H."/>
            <person name="Janganan T.K."/>
            <person name="Sreenivasaprasad S."/>
        </authorList>
    </citation>
    <scope>NUCLEOTIDE SEQUENCE</scope>
    <source>
        <strain evidence="9">Conio</strain>
    </source>
</reference>
<proteinExistence type="inferred from homology"/>
<accession>A0A9P6GKH5</accession>
<keyword evidence="4" id="KW-0238">DNA-binding</keyword>
<dbReference type="InterPro" id="IPR045667">
    <property type="entry name" value="ORC3_N"/>
</dbReference>
<dbReference type="GO" id="GO:0005656">
    <property type="term" value="C:nuclear pre-replicative complex"/>
    <property type="evidence" value="ECO:0007669"/>
    <property type="project" value="TreeGrafter"/>
</dbReference>
<dbReference type="Pfam" id="PF18137">
    <property type="entry name" value="WHD_ORC"/>
    <property type="match status" value="1"/>
</dbReference>
<feature type="region of interest" description="Disordered" evidence="6">
    <location>
        <begin position="10"/>
        <end position="34"/>
    </location>
</feature>
<evidence type="ECO:0000256" key="5">
    <source>
        <dbReference type="ARBA" id="ARBA00023242"/>
    </source>
</evidence>
<feature type="compositionally biased region" description="Basic and acidic residues" evidence="6">
    <location>
        <begin position="25"/>
        <end position="34"/>
    </location>
</feature>
<dbReference type="AlphaFoldDB" id="A0A9P6GKH5"/>
<evidence type="ECO:0000256" key="6">
    <source>
        <dbReference type="SAM" id="MobiDB-lite"/>
    </source>
</evidence>
<feature type="domain" description="Origin recognition complex subunit 3 N-terminal" evidence="7">
    <location>
        <begin position="3"/>
        <end position="315"/>
    </location>
</feature>
<evidence type="ECO:0000256" key="1">
    <source>
        <dbReference type="ARBA" id="ARBA00004123"/>
    </source>
</evidence>
<comment type="subcellular location">
    <subcellularLocation>
        <location evidence="1">Nucleus</location>
    </subcellularLocation>
</comment>
<evidence type="ECO:0000256" key="3">
    <source>
        <dbReference type="ARBA" id="ARBA00022705"/>
    </source>
</evidence>
<gene>
    <name evidence="9" type="ORF">PMIN01_05729</name>
</gene>
<evidence type="ECO:0000313" key="9">
    <source>
        <dbReference type="EMBL" id="KAF9735814.1"/>
    </source>
</evidence>
<evidence type="ECO:0000259" key="7">
    <source>
        <dbReference type="Pfam" id="PF07034"/>
    </source>
</evidence>
<name>A0A9P6GKH5_9PLEO</name>
<dbReference type="GO" id="GO:0006270">
    <property type="term" value="P:DNA replication initiation"/>
    <property type="evidence" value="ECO:0007669"/>
    <property type="project" value="TreeGrafter"/>
</dbReference>
<dbReference type="InterPro" id="IPR020795">
    <property type="entry name" value="ORC3"/>
</dbReference>
<evidence type="ECO:0000259" key="8">
    <source>
        <dbReference type="Pfam" id="PF18137"/>
    </source>
</evidence>
<comment type="similarity">
    <text evidence="2">Belongs to the ORC3 family.</text>
</comment>
<dbReference type="GO" id="GO:0031261">
    <property type="term" value="C:DNA replication preinitiation complex"/>
    <property type="evidence" value="ECO:0007669"/>
    <property type="project" value="TreeGrafter"/>
</dbReference>
<dbReference type="Proteomes" id="UP000756921">
    <property type="component" value="Unassembled WGS sequence"/>
</dbReference>
<feature type="domain" description="Origin recognition complex subunit 3 winged helix C-terminal" evidence="8">
    <location>
        <begin position="561"/>
        <end position="683"/>
    </location>
</feature>
<dbReference type="GO" id="GO:0005664">
    <property type="term" value="C:nuclear origin of replication recognition complex"/>
    <property type="evidence" value="ECO:0007669"/>
    <property type="project" value="InterPro"/>
</dbReference>
<protein>
    <submittedName>
        <fullName evidence="9">Origin recognition complex subunit</fullName>
    </submittedName>
</protein>
<dbReference type="OrthoDB" id="10265211at2759"/>
<keyword evidence="3" id="KW-0235">DNA replication</keyword>
<organism evidence="9 10">
    <name type="scientific">Paraphaeosphaeria minitans</name>
    <dbReference type="NCBI Taxonomy" id="565426"/>
    <lineage>
        <taxon>Eukaryota</taxon>
        <taxon>Fungi</taxon>
        <taxon>Dikarya</taxon>
        <taxon>Ascomycota</taxon>
        <taxon>Pezizomycotina</taxon>
        <taxon>Dothideomycetes</taxon>
        <taxon>Pleosporomycetidae</taxon>
        <taxon>Pleosporales</taxon>
        <taxon>Massarineae</taxon>
        <taxon>Didymosphaeriaceae</taxon>
        <taxon>Paraphaeosphaeria</taxon>
    </lineage>
</organism>
<dbReference type="InterPro" id="IPR040855">
    <property type="entry name" value="ORC_WH_C"/>
</dbReference>
<sequence>MDTKKCYVYAPLEQESRPSKRQRTSKSDPHAGLSERLKIYSKTWAEQEKKVQSTLEEADRATQGKIVDFVAANAPSEDVPRISIPTGLIVAGPSIASHGPYFERLGRGIRDVTNSSYVVLTSGESPNLKTFLKTLINKITSRVEDDDDEEDEIGRSVNSSVRGPKLLNFDLGHVQEWTSRNPVQSIVVAIQDSEAFNTAVLIEMVDLFYSWLDRLPFVLLFGIATSAESFEDRLLGKSLRYLDGQQFDVTQSDDIIEKLFRATIAHPDTEPHIGPNLCRRILERQKDHVQNTQDFVHGLKYAYMSHFYANHATIFLKYDAKFKDFSPDAFEAIRNLPSFRRYIEEKLEAGDTQSVRQLLSSDKFLFEVIEKLIVTVQNALSSLSIAAIVLTRIRESLGITPKVRLSNVWSRAASGELLDSPLLRETMLSIKKTPSDRLARLIDSLISLATEDFGLDAEQLQRELKTLVQDNAGSGPLRSQDDIRNESVRTTVVAQKVLLSKHKAALSEQDKAYSEIVARFYQRLESYFSSALVDPKTLLLYEILVYNLKSPHTEVFQPRPRLAIERALATPHDYLGCECCGNTPDRENTLAGTQPATAIVYQLYLESGAVINATDLWFAFHAIVSKDDEEDQSQTMYVMQMSTISNDTDHTRALFQRALAELKFLGLIKPSRKKADHVAKMMWKGL</sequence>
<keyword evidence="5" id="KW-0539">Nucleus</keyword>
<comment type="caution">
    <text evidence="9">The sequence shown here is derived from an EMBL/GenBank/DDBJ whole genome shotgun (WGS) entry which is preliminary data.</text>
</comment>
<dbReference type="EMBL" id="WJXW01000005">
    <property type="protein sequence ID" value="KAF9735814.1"/>
    <property type="molecule type" value="Genomic_DNA"/>
</dbReference>
<keyword evidence="10" id="KW-1185">Reference proteome</keyword>
<evidence type="ECO:0000313" key="10">
    <source>
        <dbReference type="Proteomes" id="UP000756921"/>
    </source>
</evidence>
<dbReference type="Pfam" id="PF07034">
    <property type="entry name" value="ORC3_N"/>
    <property type="match status" value="1"/>
</dbReference>
<dbReference type="PANTHER" id="PTHR12748">
    <property type="entry name" value="ORIGIN RECOGNITION COMPLEX SUBUNIT 3"/>
    <property type="match status" value="1"/>
</dbReference>
<evidence type="ECO:0000256" key="2">
    <source>
        <dbReference type="ARBA" id="ARBA00010977"/>
    </source>
</evidence>
<dbReference type="CDD" id="cd20704">
    <property type="entry name" value="Orc3"/>
    <property type="match status" value="1"/>
</dbReference>
<dbReference type="PANTHER" id="PTHR12748:SF0">
    <property type="entry name" value="ORIGIN RECOGNITION COMPLEX SUBUNIT 3"/>
    <property type="match status" value="1"/>
</dbReference>
<dbReference type="GO" id="GO:0003688">
    <property type="term" value="F:DNA replication origin binding"/>
    <property type="evidence" value="ECO:0007669"/>
    <property type="project" value="TreeGrafter"/>
</dbReference>